<dbReference type="Pfam" id="PF20415">
    <property type="entry name" value="DUF6699"/>
    <property type="match status" value="1"/>
</dbReference>
<dbReference type="InterPro" id="IPR046522">
    <property type="entry name" value="DUF6699"/>
</dbReference>
<evidence type="ECO:0000256" key="1">
    <source>
        <dbReference type="SAM" id="MobiDB-lite"/>
    </source>
</evidence>
<accession>A0ABQ8QTR2</accession>
<dbReference type="Proteomes" id="UP001163828">
    <property type="component" value="Unassembled WGS sequence"/>
</dbReference>
<feature type="region of interest" description="Disordered" evidence="1">
    <location>
        <begin position="70"/>
        <end position="103"/>
    </location>
</feature>
<dbReference type="EMBL" id="MU790506">
    <property type="protein sequence ID" value="KAJ4001866.1"/>
    <property type="molecule type" value="Genomic_DNA"/>
</dbReference>
<gene>
    <name evidence="3" type="ORF">F5050DRAFT_1145992</name>
</gene>
<sequence>MNGYGWPAGHFQQGPQIVHHGHWISGPPTPYPQPTPKLVPAASLPHVHSVPATPSWIMTPLPSQFVLPAPQFQQPSLHPPEEEDLPPLISDPYNEEDDDDTPIATPNQSFWGPPLLPSGPVPPHGYLATPLPAIPALGIPNPRRRRKRRISTIDPLQLARMRALSETSIPILQISRSRVEGRPSHWRTGYRSSACTRFKNCFTKPACVSSIHTLHSLISYKPRHQFPLLLDLRCPYTTVVFHNPERHFNIVDLHQLATTPPTHEMQLYHPLLPWYVNVKASTSSGITVGDLLQQLCANLEANIVPTDYNNNVISAEDREQIANAYHLRDSGSPKSLARGVHKIDFLGPQVLFRGLTRTREGWFIKTTSLY</sequence>
<reference evidence="3" key="1">
    <citation type="submission" date="2022-08" db="EMBL/GenBank/DDBJ databases">
        <authorList>
            <consortium name="DOE Joint Genome Institute"/>
            <person name="Min B."/>
            <person name="Riley R."/>
            <person name="Sierra-Patev S."/>
            <person name="Naranjo-Ortiz M."/>
            <person name="Looney B."/>
            <person name="Konkel Z."/>
            <person name="Slot J.C."/>
            <person name="Sakamoto Y."/>
            <person name="Steenwyk J.L."/>
            <person name="Rokas A."/>
            <person name="Carro J."/>
            <person name="Camarero S."/>
            <person name="Ferreira P."/>
            <person name="Molpeceres G."/>
            <person name="Ruiz-Duenas F.J."/>
            <person name="Serrano A."/>
            <person name="Henrissat B."/>
            <person name="Drula E."/>
            <person name="Hughes K.W."/>
            <person name="Mata J.L."/>
            <person name="Ishikawa N.K."/>
            <person name="Vargas-Isla R."/>
            <person name="Ushijima S."/>
            <person name="Smith C.A."/>
            <person name="Ahrendt S."/>
            <person name="Andreopoulos W."/>
            <person name="He G."/>
            <person name="Labutti K."/>
            <person name="Lipzen A."/>
            <person name="Ng V."/>
            <person name="Sandor L."/>
            <person name="Barry K."/>
            <person name="Martinez A.T."/>
            <person name="Xiao Y."/>
            <person name="Gibbons J.G."/>
            <person name="Terashima K."/>
            <person name="Hibbett D.S."/>
            <person name="Grigoriev I.V."/>
        </authorList>
    </citation>
    <scope>NUCLEOTIDE SEQUENCE</scope>
    <source>
        <strain evidence="3">TFB10827</strain>
    </source>
</reference>
<feature type="domain" description="DUF6699" evidence="2">
    <location>
        <begin position="229"/>
        <end position="360"/>
    </location>
</feature>
<evidence type="ECO:0000313" key="3">
    <source>
        <dbReference type="EMBL" id="KAJ4001866.1"/>
    </source>
</evidence>
<name>A0ABQ8QTR2_9AGAR</name>
<comment type="caution">
    <text evidence="3">The sequence shown here is derived from an EMBL/GenBank/DDBJ whole genome shotgun (WGS) entry which is preliminary data.</text>
</comment>
<evidence type="ECO:0000313" key="4">
    <source>
        <dbReference type="Proteomes" id="UP001163828"/>
    </source>
</evidence>
<keyword evidence="4" id="KW-1185">Reference proteome</keyword>
<proteinExistence type="predicted"/>
<organism evidence="3 4">
    <name type="scientific">Lentinula boryana</name>
    <dbReference type="NCBI Taxonomy" id="40481"/>
    <lineage>
        <taxon>Eukaryota</taxon>
        <taxon>Fungi</taxon>
        <taxon>Dikarya</taxon>
        <taxon>Basidiomycota</taxon>
        <taxon>Agaricomycotina</taxon>
        <taxon>Agaricomycetes</taxon>
        <taxon>Agaricomycetidae</taxon>
        <taxon>Agaricales</taxon>
        <taxon>Marasmiineae</taxon>
        <taxon>Omphalotaceae</taxon>
        <taxon>Lentinula</taxon>
    </lineage>
</organism>
<evidence type="ECO:0000259" key="2">
    <source>
        <dbReference type="Pfam" id="PF20415"/>
    </source>
</evidence>
<protein>
    <recommendedName>
        <fullName evidence="2">DUF6699 domain-containing protein</fullName>
    </recommendedName>
</protein>